<feature type="transmembrane region" description="Helical" evidence="6">
    <location>
        <begin position="337"/>
        <end position="362"/>
    </location>
</feature>
<comment type="caution">
    <text evidence="8">The sequence shown here is derived from an EMBL/GenBank/DDBJ whole genome shotgun (WGS) entry which is preliminary data.</text>
</comment>
<dbReference type="PIRSF" id="PIRSF006060">
    <property type="entry name" value="AA_transporter"/>
    <property type="match status" value="1"/>
</dbReference>
<feature type="transmembrane region" description="Helical" evidence="6">
    <location>
        <begin position="176"/>
        <end position="195"/>
    </location>
</feature>
<name>A0ABN7I8U6_9BURK</name>
<keyword evidence="3 6" id="KW-0812">Transmembrane</keyword>
<evidence type="ECO:0000256" key="5">
    <source>
        <dbReference type="ARBA" id="ARBA00023136"/>
    </source>
</evidence>
<evidence type="ECO:0000256" key="3">
    <source>
        <dbReference type="ARBA" id="ARBA00022692"/>
    </source>
</evidence>
<feature type="domain" description="Amino acid permease/ SLC12A" evidence="7">
    <location>
        <begin position="71"/>
        <end position="483"/>
    </location>
</feature>
<feature type="transmembrane region" description="Helical" evidence="6">
    <location>
        <begin position="455"/>
        <end position="473"/>
    </location>
</feature>
<keyword evidence="5 6" id="KW-0472">Membrane</keyword>
<evidence type="ECO:0000259" key="7">
    <source>
        <dbReference type="Pfam" id="PF00324"/>
    </source>
</evidence>
<gene>
    <name evidence="8" type="primary">gabP_3</name>
    <name evidence="8" type="ORF">LMG27952_05296</name>
</gene>
<feature type="transmembrane region" description="Helical" evidence="6">
    <location>
        <begin position="409"/>
        <end position="434"/>
    </location>
</feature>
<feature type="transmembrane region" description="Helical" evidence="6">
    <location>
        <begin position="150"/>
        <end position="170"/>
    </location>
</feature>
<feature type="transmembrane region" description="Helical" evidence="6">
    <location>
        <begin position="95"/>
        <end position="115"/>
    </location>
</feature>
<dbReference type="PANTHER" id="PTHR43495:SF5">
    <property type="entry name" value="GAMMA-AMINOBUTYRIC ACID PERMEASE"/>
    <property type="match status" value="1"/>
</dbReference>
<dbReference type="Proteomes" id="UP000656319">
    <property type="component" value="Unassembled WGS sequence"/>
</dbReference>
<feature type="transmembrane region" description="Helical" evidence="6">
    <location>
        <begin position="382"/>
        <end position="403"/>
    </location>
</feature>
<dbReference type="EMBL" id="CAJHCQ010000016">
    <property type="protein sequence ID" value="CAD6552635.1"/>
    <property type="molecule type" value="Genomic_DNA"/>
</dbReference>
<feature type="transmembrane region" description="Helical" evidence="6">
    <location>
        <begin position="207"/>
        <end position="228"/>
    </location>
</feature>
<keyword evidence="2" id="KW-0813">Transport</keyword>
<dbReference type="Pfam" id="PF00324">
    <property type="entry name" value="AA_permease"/>
    <property type="match status" value="1"/>
</dbReference>
<dbReference type="InterPro" id="IPR004841">
    <property type="entry name" value="AA-permease/SLC12A_dom"/>
</dbReference>
<dbReference type="Gene3D" id="1.20.1740.10">
    <property type="entry name" value="Amino acid/polyamine transporter I"/>
    <property type="match status" value="1"/>
</dbReference>
<keyword evidence="4 6" id="KW-1133">Transmembrane helix</keyword>
<dbReference type="PANTHER" id="PTHR43495">
    <property type="entry name" value="GABA PERMEASE"/>
    <property type="match status" value="1"/>
</dbReference>
<feature type="transmembrane region" description="Helical" evidence="6">
    <location>
        <begin position="291"/>
        <end position="313"/>
    </location>
</feature>
<evidence type="ECO:0000256" key="1">
    <source>
        <dbReference type="ARBA" id="ARBA00004141"/>
    </source>
</evidence>
<protein>
    <submittedName>
        <fullName evidence="8">GABA permease</fullName>
    </submittedName>
</protein>
<feature type="transmembrane region" description="Helical" evidence="6">
    <location>
        <begin position="72"/>
        <end position="89"/>
    </location>
</feature>
<comment type="subcellular location">
    <subcellularLocation>
        <location evidence="1">Membrane</location>
        <topology evidence="1">Multi-pass membrane protein</topology>
    </subcellularLocation>
</comment>
<organism evidence="8 9">
    <name type="scientific">Paraburkholderia hiiakae</name>
    <dbReference type="NCBI Taxonomy" id="1081782"/>
    <lineage>
        <taxon>Bacteria</taxon>
        <taxon>Pseudomonadati</taxon>
        <taxon>Pseudomonadota</taxon>
        <taxon>Betaproteobacteria</taxon>
        <taxon>Burkholderiales</taxon>
        <taxon>Burkholderiaceae</taxon>
        <taxon>Paraburkholderia</taxon>
    </lineage>
</organism>
<evidence type="ECO:0000256" key="2">
    <source>
        <dbReference type="ARBA" id="ARBA00022448"/>
    </source>
</evidence>
<keyword evidence="9" id="KW-1185">Reference proteome</keyword>
<feature type="transmembrane region" description="Helical" evidence="6">
    <location>
        <begin position="248"/>
        <end position="270"/>
    </location>
</feature>
<proteinExistence type="predicted"/>
<sequence length="516" mass="55480">MRQGNSWSPHKVFSIAHKKLLCEYESKVLFGQQLGATRTVLQEDRLVAIRQPTPASGGTSTPLGHSLRKRHVTMISLGGIIGAGLFVGSSATINAMGPAACLSYLLAGIVVLFVMRMLGEMALAHPGVGSFTEFTRIGLGDWAGFTNGWLYWYFWVIVVAVEAVAGAGILQRWIPAPVWVIGLVLLSVMAVVNLLSVKSYGEFEYWFASIKVAAIIVFIVVGTSYLFGFSSWHQTVHNLSGDHGFMPFGAMSIFAGVPTVIFAVGGAEIATIAAAESDDPGRNVASMTRSVILRVITFYVGSLFVIACIVPWASIKVGYSPFVAALETMHIPGAADIMNAIVLVAVLSALNSGLYVSSRIVFRLAERGDAPRALLTLSKSRVPRLAVLASSIVGYVAIVAAIVSPQGVFLYLVSASGAVMLFVYLSIAVSQIVIRRRLEATEPERLTFKMWLFPWLSWAVVAAIAGVLCAMGFDHALSGQLMASLASLAVVSAAYMLTRKRTHAEDFREPATNWKK</sequence>
<evidence type="ECO:0000313" key="9">
    <source>
        <dbReference type="Proteomes" id="UP000656319"/>
    </source>
</evidence>
<feature type="transmembrane region" description="Helical" evidence="6">
    <location>
        <begin position="479"/>
        <end position="498"/>
    </location>
</feature>
<evidence type="ECO:0000256" key="6">
    <source>
        <dbReference type="SAM" id="Phobius"/>
    </source>
</evidence>
<accession>A0ABN7I8U6</accession>
<evidence type="ECO:0000313" key="8">
    <source>
        <dbReference type="EMBL" id="CAD6552635.1"/>
    </source>
</evidence>
<reference evidence="8 9" key="1">
    <citation type="submission" date="2020-10" db="EMBL/GenBank/DDBJ databases">
        <authorList>
            <person name="Peeters C."/>
        </authorList>
    </citation>
    <scope>NUCLEOTIDE SEQUENCE [LARGE SCALE GENOMIC DNA]</scope>
    <source>
        <strain evidence="8 9">LMG 27952</strain>
    </source>
</reference>
<evidence type="ECO:0000256" key="4">
    <source>
        <dbReference type="ARBA" id="ARBA00022989"/>
    </source>
</evidence>